<dbReference type="InterPro" id="IPR036265">
    <property type="entry name" value="HIT-like_sf"/>
</dbReference>
<dbReference type="PROSITE" id="PS51084">
    <property type="entry name" value="HIT_2"/>
    <property type="match status" value="1"/>
</dbReference>
<evidence type="ECO:0000313" key="4">
    <source>
        <dbReference type="Proteomes" id="UP000253831"/>
    </source>
</evidence>
<accession>A0A369XI42</accession>
<gene>
    <name evidence="3" type="ORF">DVS81_18945</name>
</gene>
<dbReference type="SUPFAM" id="SSF54197">
    <property type="entry name" value="HIT-like"/>
    <property type="match status" value="1"/>
</dbReference>
<evidence type="ECO:0000313" key="3">
    <source>
        <dbReference type="EMBL" id="RDE49020.1"/>
    </source>
</evidence>
<dbReference type="GO" id="GO:0003824">
    <property type="term" value="F:catalytic activity"/>
    <property type="evidence" value="ECO:0007669"/>
    <property type="project" value="InterPro"/>
</dbReference>
<dbReference type="Proteomes" id="UP000253831">
    <property type="component" value="Unassembled WGS sequence"/>
</dbReference>
<dbReference type="PANTHER" id="PTHR42997:SF1">
    <property type="entry name" value="AP-4-A PHOSPHORYLASE"/>
    <property type="match status" value="1"/>
</dbReference>
<name>A0A369XI42_9PROT</name>
<dbReference type="PROSITE" id="PS00892">
    <property type="entry name" value="HIT_1"/>
    <property type="match status" value="1"/>
</dbReference>
<protein>
    <submittedName>
        <fullName evidence="3">HIT family protein</fullName>
    </submittedName>
</protein>
<feature type="domain" description="HIT" evidence="2">
    <location>
        <begin position="1"/>
        <end position="92"/>
    </location>
</feature>
<dbReference type="InterPro" id="IPR052908">
    <property type="entry name" value="AP-4-A_phosphorylase"/>
</dbReference>
<dbReference type="Gene3D" id="3.30.428.10">
    <property type="entry name" value="HIT-like"/>
    <property type="match status" value="1"/>
</dbReference>
<sequence>MQCLAVVVRDAYPVSPEHTLVISRRHVGSFFELLRCEQIAMLLLVDQALVVLEREFAPGGYTIGINDGVAAGQTVPHVHMHLIPRRLGDVEDPSDPRRQVFGAHSLPGDRRRRHRRVSAVSCCFLTVDQCRLCGRTRHSPEHR</sequence>
<dbReference type="InterPro" id="IPR019808">
    <property type="entry name" value="Histidine_triad_CS"/>
</dbReference>
<evidence type="ECO:0000259" key="2">
    <source>
        <dbReference type="PROSITE" id="PS51084"/>
    </source>
</evidence>
<dbReference type="InterPro" id="IPR011146">
    <property type="entry name" value="HIT-like"/>
</dbReference>
<organism evidence="3 4">
    <name type="scientific">Candidatus Accumulibacter meliphilus</name>
    <dbReference type="NCBI Taxonomy" id="2211374"/>
    <lineage>
        <taxon>Bacteria</taxon>
        <taxon>Pseudomonadati</taxon>
        <taxon>Pseudomonadota</taxon>
        <taxon>Betaproteobacteria</taxon>
        <taxon>Candidatus Accumulibacter</taxon>
    </lineage>
</organism>
<reference evidence="3 4" key="1">
    <citation type="submission" date="2018-05" db="EMBL/GenBank/DDBJ databases">
        <title>Integrated omic analyses show evidence that a Ca. Accumulibacter phosphatis strain performs denitrification under micro-aerobic conditions.</title>
        <authorList>
            <person name="Camejo P.Y."/>
            <person name="Katherine M.D."/>
            <person name="Daniel N.R."/>
        </authorList>
    </citation>
    <scope>NUCLEOTIDE SEQUENCE [LARGE SCALE GENOMIC DNA]</scope>
    <source>
        <strain evidence="3">UW-LDO-IC</strain>
    </source>
</reference>
<dbReference type="PANTHER" id="PTHR42997">
    <property type="entry name" value="HIT FAMILY HYDROLASE"/>
    <property type="match status" value="1"/>
</dbReference>
<feature type="short sequence motif" description="Histidine triad motif" evidence="1">
    <location>
        <begin position="77"/>
        <end position="81"/>
    </location>
</feature>
<dbReference type="Pfam" id="PF01230">
    <property type="entry name" value="HIT"/>
    <property type="match status" value="1"/>
</dbReference>
<evidence type="ECO:0000256" key="1">
    <source>
        <dbReference type="PROSITE-ProRule" id="PRU00464"/>
    </source>
</evidence>
<proteinExistence type="predicted"/>
<dbReference type="EMBL" id="QPGA01000063">
    <property type="protein sequence ID" value="RDE49020.1"/>
    <property type="molecule type" value="Genomic_DNA"/>
</dbReference>
<dbReference type="AlphaFoldDB" id="A0A369XI42"/>
<comment type="caution">
    <text evidence="3">The sequence shown here is derived from an EMBL/GenBank/DDBJ whole genome shotgun (WGS) entry which is preliminary data.</text>
</comment>